<dbReference type="InterPro" id="IPR006182">
    <property type="entry name" value="FliF_N_dom"/>
</dbReference>
<dbReference type="Pfam" id="PF08345">
    <property type="entry name" value="YscJ_FliF_C"/>
    <property type="match status" value="1"/>
</dbReference>
<accession>A0A1Y1SGC7</accession>
<evidence type="ECO:0000256" key="10">
    <source>
        <dbReference type="ARBA" id="ARBA00023143"/>
    </source>
</evidence>
<comment type="function">
    <text evidence="1 12">The M ring may be actively involved in energy transduction.</text>
</comment>
<dbReference type="InterPro" id="IPR045851">
    <property type="entry name" value="AMP-bd_C_sf"/>
</dbReference>
<dbReference type="PANTHER" id="PTHR30046:SF0">
    <property type="entry name" value="FLAGELLAR M-RING PROTEIN"/>
    <property type="match status" value="1"/>
</dbReference>
<dbReference type="Pfam" id="PF01514">
    <property type="entry name" value="YscJ_FliF"/>
    <property type="match status" value="1"/>
</dbReference>
<evidence type="ECO:0000259" key="15">
    <source>
        <dbReference type="Pfam" id="PF01514"/>
    </source>
</evidence>
<reference evidence="17 18" key="1">
    <citation type="submission" date="2013-04" db="EMBL/GenBank/DDBJ databases">
        <title>Oceanococcus atlanticus 22II-S10r2 Genome Sequencing.</title>
        <authorList>
            <person name="Lai Q."/>
            <person name="Li G."/>
            <person name="Shao Z."/>
        </authorList>
    </citation>
    <scope>NUCLEOTIDE SEQUENCE [LARGE SCALE GENOMIC DNA]</scope>
    <source>
        <strain evidence="17 18">22II-S10r2</strain>
    </source>
</reference>
<keyword evidence="8 14" id="KW-1133">Transmembrane helix</keyword>
<dbReference type="Gene3D" id="3.30.300.30">
    <property type="match status" value="1"/>
</dbReference>
<evidence type="ECO:0000256" key="8">
    <source>
        <dbReference type="ARBA" id="ARBA00022989"/>
    </source>
</evidence>
<evidence type="ECO:0000256" key="13">
    <source>
        <dbReference type="SAM" id="MobiDB-lite"/>
    </source>
</evidence>
<dbReference type="GO" id="GO:0005886">
    <property type="term" value="C:plasma membrane"/>
    <property type="evidence" value="ECO:0007669"/>
    <property type="project" value="UniProtKB-SubCell"/>
</dbReference>
<name>A0A1Y1SGC7_9GAMM</name>
<proteinExistence type="inferred from homology"/>
<feature type="compositionally biased region" description="Polar residues" evidence="13">
    <location>
        <begin position="324"/>
        <end position="341"/>
    </location>
</feature>
<evidence type="ECO:0000256" key="9">
    <source>
        <dbReference type="ARBA" id="ARBA00023136"/>
    </source>
</evidence>
<evidence type="ECO:0000256" key="3">
    <source>
        <dbReference type="ARBA" id="ARBA00004651"/>
    </source>
</evidence>
<comment type="subcellular location">
    <subcellularLocation>
        <location evidence="2 12">Bacterial flagellum basal body</location>
    </subcellularLocation>
    <subcellularLocation>
        <location evidence="3">Cell membrane</location>
        <topology evidence="3">Multi-pass membrane protein</topology>
    </subcellularLocation>
</comment>
<keyword evidence="7 14" id="KW-0812">Transmembrane</keyword>
<dbReference type="EMBL" id="AQQV01000001">
    <property type="protein sequence ID" value="ORE88638.1"/>
    <property type="molecule type" value="Genomic_DNA"/>
</dbReference>
<dbReference type="PRINTS" id="PR01009">
    <property type="entry name" value="FLGMRINGFLIF"/>
</dbReference>
<comment type="caution">
    <text evidence="17">The sequence shown here is derived from an EMBL/GenBank/DDBJ whole genome shotgun (WGS) entry which is preliminary data.</text>
</comment>
<dbReference type="RefSeq" id="WP_083559264.1">
    <property type="nucleotide sequence ID" value="NZ_AQQV01000001.1"/>
</dbReference>
<feature type="region of interest" description="Disordered" evidence="13">
    <location>
        <begin position="291"/>
        <end position="341"/>
    </location>
</feature>
<dbReference type="NCBIfam" id="TIGR00206">
    <property type="entry name" value="fliF"/>
    <property type="match status" value="1"/>
</dbReference>
<evidence type="ECO:0000313" key="18">
    <source>
        <dbReference type="Proteomes" id="UP000192342"/>
    </source>
</evidence>
<evidence type="ECO:0000256" key="11">
    <source>
        <dbReference type="ARBA" id="ARBA00025936"/>
    </source>
</evidence>
<gene>
    <name evidence="17" type="ORF">ATO7_02145</name>
</gene>
<keyword evidence="17" id="KW-0969">Cilium</keyword>
<evidence type="ECO:0000256" key="4">
    <source>
        <dbReference type="ARBA" id="ARBA00007971"/>
    </source>
</evidence>
<dbReference type="STRING" id="1317117.ATO7_02145"/>
<dbReference type="Proteomes" id="UP000192342">
    <property type="component" value="Unassembled WGS sequence"/>
</dbReference>
<feature type="transmembrane region" description="Helical" evidence="14">
    <location>
        <begin position="35"/>
        <end position="55"/>
    </location>
</feature>
<dbReference type="GO" id="GO:0071973">
    <property type="term" value="P:bacterial-type flagellum-dependent cell motility"/>
    <property type="evidence" value="ECO:0007669"/>
    <property type="project" value="InterPro"/>
</dbReference>
<dbReference type="Gene3D" id="3.30.70.1530">
    <property type="entry name" value="Hypothetical protein rpa1041"/>
    <property type="match status" value="1"/>
</dbReference>
<feature type="domain" description="Flagellar M-ring C-terminal" evidence="16">
    <location>
        <begin position="263"/>
        <end position="420"/>
    </location>
</feature>
<evidence type="ECO:0000256" key="7">
    <source>
        <dbReference type="ARBA" id="ARBA00022692"/>
    </source>
</evidence>
<sequence>MSDIQTSAAAPSTPASSLQNFNLKDVWASPGVRQIAALVGVALAVAVGVTIFMWAQKPGMQTLYSGLNTQDEAEMVEALRQAGITFKQNSSGGAIQVAAEDVHRARLQLASQGLPRSAGGGFETMREEQGIGVSQFLENARYQHALETELSRTISQLQPVRSARVHLAIPQRSAFVRNRQQPSASVLVALYPGRRLEDGQVDAVVHLVASSIPELQASKVSVVDESGRLLNRSGDAALGLSTTQLEYRTRLEDTYRGRIEQLLLPVLGPGRVSAQVSVDLDFSALEETRESYAPDGKVLRSEQRSENRDVTNEAVGVPGALSNRVPNSAEQGEGSRATSLQQTRNYEVDRTLSHRRSDPGRLRRISVAVLVDHIPDVAAGGDKTKPLDAAELAQIENLVKDAVGFDVERGDTVSVSNLSFIAPQELAPMDVPLWDKPVVRSLGRQLLGAAVLLIIAFVILRPALRSALNPPYPVSEVKPAALAGAPAAAAGAMAVEGQDEAPRAAPLPPMERKLSIARDAVREDPKRVAQLMKQWVGDD</sequence>
<evidence type="ECO:0000256" key="2">
    <source>
        <dbReference type="ARBA" id="ARBA00004117"/>
    </source>
</evidence>
<evidence type="ECO:0000313" key="17">
    <source>
        <dbReference type="EMBL" id="ORE88638.1"/>
    </source>
</evidence>
<feature type="compositionally biased region" description="Basic and acidic residues" evidence="13">
    <location>
        <begin position="291"/>
        <end position="311"/>
    </location>
</feature>
<organism evidence="17 18">
    <name type="scientific">Oceanococcus atlanticus</name>
    <dbReference type="NCBI Taxonomy" id="1317117"/>
    <lineage>
        <taxon>Bacteria</taxon>
        <taxon>Pseudomonadati</taxon>
        <taxon>Pseudomonadota</taxon>
        <taxon>Gammaproteobacteria</taxon>
        <taxon>Chromatiales</taxon>
        <taxon>Oceanococcaceae</taxon>
        <taxon>Oceanococcus</taxon>
    </lineage>
</organism>
<comment type="similarity">
    <text evidence="4 12">Belongs to the FliF family.</text>
</comment>
<keyword evidence="10 12" id="KW-0975">Bacterial flagellum</keyword>
<dbReference type="GO" id="GO:0009431">
    <property type="term" value="C:bacterial-type flagellum basal body, MS ring"/>
    <property type="evidence" value="ECO:0007669"/>
    <property type="project" value="InterPro"/>
</dbReference>
<evidence type="ECO:0000256" key="5">
    <source>
        <dbReference type="ARBA" id="ARBA00017949"/>
    </source>
</evidence>
<protein>
    <recommendedName>
        <fullName evidence="5 12">Flagellar M-ring protein</fullName>
    </recommendedName>
</protein>
<feature type="domain" description="Flagellar M-ring N-terminal" evidence="15">
    <location>
        <begin position="56"/>
        <end position="231"/>
    </location>
</feature>
<keyword evidence="6" id="KW-1003">Cell membrane</keyword>
<dbReference type="GO" id="GO:0003774">
    <property type="term" value="F:cytoskeletal motor activity"/>
    <property type="evidence" value="ECO:0007669"/>
    <property type="project" value="InterPro"/>
</dbReference>
<keyword evidence="9 14" id="KW-0472">Membrane</keyword>
<dbReference type="PANTHER" id="PTHR30046">
    <property type="entry name" value="FLAGELLAR M-RING PROTEIN"/>
    <property type="match status" value="1"/>
</dbReference>
<evidence type="ECO:0000256" key="12">
    <source>
        <dbReference type="PIRNR" id="PIRNR004862"/>
    </source>
</evidence>
<evidence type="ECO:0000256" key="6">
    <source>
        <dbReference type="ARBA" id="ARBA00022475"/>
    </source>
</evidence>
<keyword evidence="17" id="KW-0966">Cell projection</keyword>
<dbReference type="InterPro" id="IPR043427">
    <property type="entry name" value="YscJ/FliF"/>
</dbReference>
<keyword evidence="18" id="KW-1185">Reference proteome</keyword>
<keyword evidence="17" id="KW-0282">Flagellum</keyword>
<evidence type="ECO:0000256" key="1">
    <source>
        <dbReference type="ARBA" id="ARBA00003820"/>
    </source>
</evidence>
<evidence type="ECO:0000259" key="16">
    <source>
        <dbReference type="Pfam" id="PF08345"/>
    </source>
</evidence>
<dbReference type="PIRSF" id="PIRSF004862">
    <property type="entry name" value="FliF"/>
    <property type="match status" value="1"/>
</dbReference>
<comment type="subunit">
    <text evidence="11">The basal body constitutes a major portion of the flagellar organelle and consists of four rings (L,P,S, and M) mounted on a central rod. The M ring is integral to the inner membrane of the cell and may be connected to the flagellar rod via the S ring. The S (supramembrane ring) lies just distal to the M ring. The L and P rings lie in the outer membrane and the periplasmic space, respectively.</text>
</comment>
<dbReference type="InterPro" id="IPR013556">
    <property type="entry name" value="Flag_M-ring_C"/>
</dbReference>
<dbReference type="InterPro" id="IPR000067">
    <property type="entry name" value="FlgMring_FliF"/>
</dbReference>
<dbReference type="AlphaFoldDB" id="A0A1Y1SGC7"/>
<evidence type="ECO:0000256" key="14">
    <source>
        <dbReference type="SAM" id="Phobius"/>
    </source>
</evidence>